<comment type="caution">
    <text evidence="7">The sequence shown here is derived from an EMBL/GenBank/DDBJ whole genome shotgun (WGS) entry which is preliminary data.</text>
</comment>
<dbReference type="Gene3D" id="3.40.50.1360">
    <property type="match status" value="1"/>
</dbReference>
<reference evidence="8 9" key="2">
    <citation type="submission" date="2024-05" db="EMBL/GenBank/DDBJ databases">
        <authorList>
            <person name="Chen Y."/>
            <person name="Shah S."/>
            <person name="Dougan E. K."/>
            <person name="Thang M."/>
            <person name="Chan C."/>
        </authorList>
    </citation>
    <scope>NUCLEOTIDE SEQUENCE [LARGE SCALE GENOMIC DNA]</scope>
</reference>
<evidence type="ECO:0000256" key="3">
    <source>
        <dbReference type="ARBA" id="ARBA00023277"/>
    </source>
</evidence>
<dbReference type="SUPFAM" id="SSF51735">
    <property type="entry name" value="NAD(P)-binding Rossmann-fold domains"/>
    <property type="match status" value="2"/>
</dbReference>
<dbReference type="Proteomes" id="UP001152797">
    <property type="component" value="Unassembled WGS sequence"/>
</dbReference>
<dbReference type="Pfam" id="PF02781">
    <property type="entry name" value="G6PD_C"/>
    <property type="match status" value="1"/>
</dbReference>
<dbReference type="PRINTS" id="PR00079">
    <property type="entry name" value="G6PDHDRGNASE"/>
</dbReference>
<accession>A0A9P1GHY7</accession>
<evidence type="ECO:0000256" key="1">
    <source>
        <dbReference type="ARBA" id="ARBA00022526"/>
    </source>
</evidence>
<feature type="compositionally biased region" description="Polar residues" evidence="4">
    <location>
        <begin position="486"/>
        <end position="495"/>
    </location>
</feature>
<dbReference type="GO" id="GO:0004345">
    <property type="term" value="F:glucose-6-phosphate dehydrogenase activity"/>
    <property type="evidence" value="ECO:0007669"/>
    <property type="project" value="UniProtKB-EC"/>
</dbReference>
<feature type="region of interest" description="Disordered" evidence="4">
    <location>
        <begin position="1157"/>
        <end position="1182"/>
    </location>
</feature>
<dbReference type="OrthoDB" id="60984at2759"/>
<evidence type="ECO:0000256" key="2">
    <source>
        <dbReference type="ARBA" id="ARBA00022857"/>
    </source>
</evidence>
<evidence type="ECO:0000259" key="5">
    <source>
        <dbReference type="Pfam" id="PF00479"/>
    </source>
</evidence>
<dbReference type="SUPFAM" id="SSF55347">
    <property type="entry name" value="Glyceraldehyde-3-phosphate dehydrogenase-like, C-terminal domain"/>
    <property type="match status" value="1"/>
</dbReference>
<dbReference type="PANTHER" id="PTHR23429">
    <property type="entry name" value="GLUCOSE-6-PHOSPHATE 1-DEHYDROGENASE G6PD"/>
    <property type="match status" value="1"/>
</dbReference>
<dbReference type="GO" id="GO:0009051">
    <property type="term" value="P:pentose-phosphate shunt, oxidative branch"/>
    <property type="evidence" value="ECO:0007669"/>
    <property type="project" value="TreeGrafter"/>
</dbReference>
<dbReference type="InterPro" id="IPR022674">
    <property type="entry name" value="G6P_DH_NAD-bd"/>
</dbReference>
<evidence type="ECO:0000313" key="8">
    <source>
        <dbReference type="EMBL" id="CAL4801948.1"/>
    </source>
</evidence>
<gene>
    <name evidence="7" type="ORF">C1SCF055_LOCUS39528</name>
</gene>
<keyword evidence="9" id="KW-1185">Reference proteome</keyword>
<dbReference type="GO" id="GO:0006006">
    <property type="term" value="P:glucose metabolic process"/>
    <property type="evidence" value="ECO:0007669"/>
    <property type="project" value="UniProtKB-KW"/>
</dbReference>
<dbReference type="Gene3D" id="3.30.360.10">
    <property type="entry name" value="Dihydrodipicolinate Reductase, domain 2"/>
    <property type="match status" value="1"/>
</dbReference>
<keyword evidence="3" id="KW-0119">Carbohydrate metabolism</keyword>
<dbReference type="InterPro" id="IPR022675">
    <property type="entry name" value="G6P_DH_C"/>
</dbReference>
<evidence type="ECO:0000313" key="9">
    <source>
        <dbReference type="Proteomes" id="UP001152797"/>
    </source>
</evidence>
<dbReference type="PANTHER" id="PTHR23429:SF7">
    <property type="entry name" value="GDH_6PGL ENDOPLASMIC BIFUNCTIONAL PROTEIN"/>
    <property type="match status" value="1"/>
</dbReference>
<dbReference type="InterPro" id="IPR001282">
    <property type="entry name" value="G6P_DH"/>
</dbReference>
<keyword evidence="1" id="KW-0313">Glucose metabolism</keyword>
<evidence type="ECO:0000256" key="4">
    <source>
        <dbReference type="SAM" id="MobiDB-lite"/>
    </source>
</evidence>
<feature type="domain" description="Glucose-6-phosphate dehydrogenase NAD-binding" evidence="5">
    <location>
        <begin position="273"/>
        <end position="316"/>
    </location>
</feature>
<evidence type="ECO:0000313" key="7">
    <source>
        <dbReference type="EMBL" id="CAI4014636.1"/>
    </source>
</evidence>
<keyword evidence="2" id="KW-0521">NADP</keyword>
<dbReference type="EMBL" id="CAMXCT030006457">
    <property type="protein sequence ID" value="CAL4801948.1"/>
    <property type="molecule type" value="Genomic_DNA"/>
</dbReference>
<feature type="domain" description="Glucose-6-phosphate dehydrogenase NAD-binding" evidence="5">
    <location>
        <begin position="525"/>
        <end position="640"/>
    </location>
</feature>
<feature type="non-terminal residue" evidence="7">
    <location>
        <position position="1388"/>
    </location>
</feature>
<reference evidence="7" key="1">
    <citation type="submission" date="2022-10" db="EMBL/GenBank/DDBJ databases">
        <authorList>
            <person name="Chen Y."/>
            <person name="Dougan E. K."/>
            <person name="Chan C."/>
            <person name="Rhodes N."/>
            <person name="Thang M."/>
        </authorList>
    </citation>
    <scope>NUCLEOTIDE SEQUENCE</scope>
</reference>
<evidence type="ECO:0000259" key="6">
    <source>
        <dbReference type="Pfam" id="PF02781"/>
    </source>
</evidence>
<organism evidence="7">
    <name type="scientific">Cladocopium goreaui</name>
    <dbReference type="NCBI Taxonomy" id="2562237"/>
    <lineage>
        <taxon>Eukaryota</taxon>
        <taxon>Sar</taxon>
        <taxon>Alveolata</taxon>
        <taxon>Dinophyceae</taxon>
        <taxon>Suessiales</taxon>
        <taxon>Symbiodiniaceae</taxon>
        <taxon>Cladocopium</taxon>
    </lineage>
</organism>
<sequence length="1388" mass="156231">MGHGAPEAMVWKKAVSKGYLSLLTGFPRNWTQRHGDCLAIRRARTRSVMRKVKSLRQRLADGSVQLTTPSSLAERLRQQGLPLRLAFDPLPRLAVEDAAQHRQGCAQDLNPVQSLGMETVGGDGHIASVFPEWYQSVPDRWQQLIQKKRAVLVTETSKFEVRTRLCVNLRVIREAANIFVTLQEGSEEAWTRVKRSFDEERFGEKRLSVKRAKVVEPTGVFLSTDGFLMVQAKGRKPKPQPKPPESPLHYVLRYSTISAMQLAVDKENHYAFVVLGAAGDLAKKKTFPSLFQLHMGRLLPGNMHIIGVDNPQFHQDVKDVSDFWEKRLRGYLEKQKGWVAESAVAVLSLDNLWPWTPSHPAVSYALEFEEPSDVGDAINLAGRTCQISRLGMHALREVIHRVPTRLHGPGPLPEPPFLKATSFGPPFAVTYHLPWHQGQQIDLADPGAWPLAPNTFPGQPQTLVITRRGNSAALPEVPRETIDQLLQSGPNSSRQPAHEDPGKRGPSLATAPWSWLSQPAMYSMMDLESFKSRLHYIQMQLDQPDTVVALDRHLQALAEERPKQHRVFYLALPPFLFAKAVENLRERCWSKSGWNRVIVEKPFGKNGTQAAELTDSLKKYLDEKEIFRMDHYLAKTLVLNLLTLRFANRELGHLFHCHHVANVRITFKEAIGVEGRAGYFDGYGIIRDIMQNHLMQVLTLVAMEAPATLEAEDVRDEKVKVLKQIRPIAPRDCVIGQYEGYQNDPDIQEINRKRGYASRSPTFAVAVLYLDNERWSGVPFIMKAGKGLEVHQTIVRIQFKKAPPNSLFGEQPQNELVIRIQPNEAIYYKILAKMPGLTQQARDVEQTVLDLDLKKRFELRRTPEVAQIGPGRNQELRSSCRAGQILELAQVWPGAVDGLECHSSVTERCCPEKPVQQVLAWIQLASDHNHQQLESLEVAVSNAVDMQSLLTDSECKEPHEAILVTRAAALKAMVEDAKQLLTMMVHLLISGLCRFCYDLDDEALKQLQDGQAAQRVAATLQKFQRLQVEIHKGDLSVAAIDTERRCIPYYLVELLPGVAVGDFSSSAQAVKRLVEWPLQRRLDPQLAAEGVREDRLHEDFFEVGDRLFSSILAAPGRVGHQLNLLCLSMERRNHWSRESPTARILWGLENRLKGFGEDAPNRAASKPGAKKAVSRQANQSYGEPDPGAAFGLVVLISNQTRGSTVAELLKRLEGPQCLFLEDTCGSALEALGYNCHSNNEEQRSCLYPGHASLILQTAELERQEPALVPHVAWRRHAGTRHVLHSILELGSSLWGPESSIWIMDFRPEAKCIGQKPLAEQLKDEPQKRLKLVKKPDVLLGMPPETVEPLEPSKDEAPVRFPTETPWAIRLAEYQAMHQQSLERMKSMK</sequence>
<dbReference type="GO" id="GO:0050661">
    <property type="term" value="F:NADP binding"/>
    <property type="evidence" value="ECO:0007669"/>
    <property type="project" value="InterPro"/>
</dbReference>
<feature type="domain" description="Glucose-6-phosphate dehydrogenase C-terminal" evidence="6">
    <location>
        <begin position="642"/>
        <end position="859"/>
    </location>
</feature>
<proteinExistence type="predicted"/>
<dbReference type="Gene3D" id="3.40.50.720">
    <property type="entry name" value="NAD(P)-binding Rossmann-like Domain"/>
    <property type="match status" value="2"/>
</dbReference>
<dbReference type="Pfam" id="PF00479">
    <property type="entry name" value="G6PD_N"/>
    <property type="match status" value="2"/>
</dbReference>
<dbReference type="EMBL" id="CAMXCT010006457">
    <property type="protein sequence ID" value="CAI4014636.1"/>
    <property type="molecule type" value="Genomic_DNA"/>
</dbReference>
<protein>
    <submittedName>
        <fullName evidence="8">Glucose-6-phosphate 1-dehydrogenase (G6PD)</fullName>
    </submittedName>
</protein>
<dbReference type="EMBL" id="CAMXCT020006457">
    <property type="protein sequence ID" value="CAL1168011.1"/>
    <property type="molecule type" value="Genomic_DNA"/>
</dbReference>
<feature type="region of interest" description="Disordered" evidence="4">
    <location>
        <begin position="486"/>
        <end position="510"/>
    </location>
</feature>
<name>A0A9P1GHY7_9DINO</name>
<dbReference type="InterPro" id="IPR036291">
    <property type="entry name" value="NAD(P)-bd_dom_sf"/>
</dbReference>